<sequence>MTGHPFKLRIDIVHAPFTRPIWSLSTSITMSFELPGREWSRLLCIQSPSSLKPIYLSEKQSVFGIYSVPTFPRYSFSPTVLAGCPSICRRIYFAH</sequence>
<dbReference type="EMBL" id="BPLR01000595">
    <property type="protein sequence ID" value="GIY95935.1"/>
    <property type="molecule type" value="Genomic_DNA"/>
</dbReference>
<proteinExistence type="predicted"/>
<accession>A0AAV4XLF4</accession>
<name>A0AAV4XLF4_CAEEX</name>
<protein>
    <submittedName>
        <fullName evidence="1">Uncharacterized protein</fullName>
    </submittedName>
</protein>
<dbReference type="AlphaFoldDB" id="A0AAV4XLF4"/>
<comment type="caution">
    <text evidence="1">The sequence shown here is derived from an EMBL/GenBank/DDBJ whole genome shotgun (WGS) entry which is preliminary data.</text>
</comment>
<dbReference type="Proteomes" id="UP001054945">
    <property type="component" value="Unassembled WGS sequence"/>
</dbReference>
<evidence type="ECO:0000313" key="1">
    <source>
        <dbReference type="EMBL" id="GIY95935.1"/>
    </source>
</evidence>
<keyword evidence="2" id="KW-1185">Reference proteome</keyword>
<evidence type="ECO:0000313" key="2">
    <source>
        <dbReference type="Proteomes" id="UP001054945"/>
    </source>
</evidence>
<organism evidence="1 2">
    <name type="scientific">Caerostris extrusa</name>
    <name type="common">Bark spider</name>
    <name type="synonym">Caerostris bankana</name>
    <dbReference type="NCBI Taxonomy" id="172846"/>
    <lineage>
        <taxon>Eukaryota</taxon>
        <taxon>Metazoa</taxon>
        <taxon>Ecdysozoa</taxon>
        <taxon>Arthropoda</taxon>
        <taxon>Chelicerata</taxon>
        <taxon>Arachnida</taxon>
        <taxon>Araneae</taxon>
        <taxon>Araneomorphae</taxon>
        <taxon>Entelegynae</taxon>
        <taxon>Araneoidea</taxon>
        <taxon>Araneidae</taxon>
        <taxon>Caerostris</taxon>
    </lineage>
</organism>
<gene>
    <name evidence="1" type="ORF">CEXT_550731</name>
</gene>
<reference evidence="1 2" key="1">
    <citation type="submission" date="2021-06" db="EMBL/GenBank/DDBJ databases">
        <title>Caerostris extrusa draft genome.</title>
        <authorList>
            <person name="Kono N."/>
            <person name="Arakawa K."/>
        </authorList>
    </citation>
    <scope>NUCLEOTIDE SEQUENCE [LARGE SCALE GENOMIC DNA]</scope>
</reference>